<dbReference type="GO" id="GO:0009002">
    <property type="term" value="F:serine-type D-Ala-D-Ala carboxypeptidase activity"/>
    <property type="evidence" value="ECO:0007669"/>
    <property type="project" value="UniProtKB-EC"/>
</dbReference>
<dbReference type="OrthoDB" id="9802627at2"/>
<dbReference type="PANTHER" id="PTHR30023:SF0">
    <property type="entry name" value="PENICILLIN-SENSITIVE CARBOXYPEPTIDASE A"/>
    <property type="match status" value="1"/>
</dbReference>
<reference evidence="3 4" key="1">
    <citation type="submission" date="2016-10" db="EMBL/GenBank/DDBJ databases">
        <title>Description of Gloeomargarita lithophora gen. nov., sp. nov., a thylakoid-bearing basal-branching cyanobacterium with intracellular carbonates, and proposal for Gloeomargaritales ord. nov.</title>
        <authorList>
            <person name="Moreira D."/>
            <person name="Tavera R."/>
            <person name="Benzerara K."/>
            <person name="Skouri-Panet F."/>
            <person name="Couradeau E."/>
            <person name="Gerard E."/>
            <person name="Loussert C."/>
            <person name="Novelo E."/>
            <person name="Zivanovic Y."/>
            <person name="Lopez-Garcia P."/>
        </authorList>
    </citation>
    <scope>NUCLEOTIDE SEQUENCE [LARGE SCALE GENOMIC DNA]</scope>
    <source>
        <strain evidence="3 4">D10</strain>
    </source>
</reference>
<keyword evidence="3" id="KW-0645">Protease</keyword>
<accession>A0A1J0AC55</accession>
<sequence>MFLASPPAEVELCRTSLTTALDQVRQQPEYQKAHWGILIQTQTAPPRTLYEHQSQQFFLPASTTKLLTTAGALVHLGGEHRLRTAFYQQGRQLHLVGQGDPTLTTVKLQQLVQKITPAQRQSFDTVVIQTGFFQGLNFNDQWEWQDILNTDMVPVNNLILNRNESQLRLIAQTAGKPARVAWSDPYAVRYWQMINTTRSTNNPIQPIQIWIPPGLPQLHIRGDVTSQPLSFTVPVLDTDQYLVQTLTRFFPHKKVEVRRTILPANLGKEVAAVQSVPVTQLVTQINQVSDNLYAEALLRHLGAVSNPRIPSDLAGIQTVQKVLGGLGVTPGGVLQKDGSGLSRHNRVTPAALVQMLQGMAASSPYVNSLAAPGLPGTLRRRFTQTDINLQAKTGTLSGVASLAGYLQPRNRPRLVFTIVVNQSEQPATVLRRGIDQMVMTVNDWAERSTPDQWGNCTQTNARQWVN</sequence>
<evidence type="ECO:0000313" key="3">
    <source>
        <dbReference type="EMBL" id="APB33506.1"/>
    </source>
</evidence>
<dbReference type="InterPro" id="IPR012338">
    <property type="entry name" value="Beta-lactam/transpept-like"/>
</dbReference>
<evidence type="ECO:0000313" key="4">
    <source>
        <dbReference type="Proteomes" id="UP000180235"/>
    </source>
</evidence>
<evidence type="ECO:0000256" key="1">
    <source>
        <dbReference type="ARBA" id="ARBA00006096"/>
    </source>
</evidence>
<protein>
    <submittedName>
        <fullName evidence="3">D-alanyl-D-alanine carboxypeptidase/D-alanyl-D-alanine-endopeptidase</fullName>
        <ecNumber evidence="3">3.4.16.4</ecNumber>
    </submittedName>
</protein>
<organism evidence="3 4">
    <name type="scientific">Gloeomargarita lithophora Alchichica-D10</name>
    <dbReference type="NCBI Taxonomy" id="1188229"/>
    <lineage>
        <taxon>Bacteria</taxon>
        <taxon>Bacillati</taxon>
        <taxon>Cyanobacteriota</taxon>
        <taxon>Cyanophyceae</taxon>
        <taxon>Gloeomargaritales</taxon>
        <taxon>Gloeomargaritaceae</taxon>
        <taxon>Gloeomargarita</taxon>
    </lineage>
</organism>
<dbReference type="AlphaFoldDB" id="A0A1J0AC55"/>
<dbReference type="InterPro" id="IPR000667">
    <property type="entry name" value="Peptidase_S13"/>
</dbReference>
<dbReference type="RefSeq" id="WP_071454084.1">
    <property type="nucleotide sequence ID" value="NZ_CP017675.1"/>
</dbReference>
<keyword evidence="2 3" id="KW-0378">Hydrolase</keyword>
<dbReference type="EC" id="3.4.16.4" evidence="3"/>
<dbReference type="Gene3D" id="3.40.710.10">
    <property type="entry name" value="DD-peptidase/beta-lactamase superfamily"/>
    <property type="match status" value="2"/>
</dbReference>
<gene>
    <name evidence="3" type="primary">dacB</name>
    <name evidence="3" type="ORF">GlitD10_1186</name>
</gene>
<evidence type="ECO:0000256" key="2">
    <source>
        <dbReference type="ARBA" id="ARBA00022801"/>
    </source>
</evidence>
<dbReference type="GO" id="GO:0000270">
    <property type="term" value="P:peptidoglycan metabolic process"/>
    <property type="evidence" value="ECO:0007669"/>
    <property type="project" value="TreeGrafter"/>
</dbReference>
<dbReference type="PRINTS" id="PR00922">
    <property type="entry name" value="DADACBPTASE3"/>
</dbReference>
<dbReference type="GO" id="GO:0006508">
    <property type="term" value="P:proteolysis"/>
    <property type="evidence" value="ECO:0007669"/>
    <property type="project" value="InterPro"/>
</dbReference>
<dbReference type="Pfam" id="PF02113">
    <property type="entry name" value="Peptidase_S13"/>
    <property type="match status" value="1"/>
</dbReference>
<dbReference type="PANTHER" id="PTHR30023">
    <property type="entry name" value="D-ALANYL-D-ALANINE CARBOXYPEPTIDASE"/>
    <property type="match status" value="1"/>
</dbReference>
<keyword evidence="4" id="KW-1185">Reference proteome</keyword>
<dbReference type="STRING" id="1188229.GlitD10_1186"/>
<dbReference type="NCBIfam" id="TIGR00666">
    <property type="entry name" value="PBP4"/>
    <property type="match status" value="1"/>
</dbReference>
<comment type="similarity">
    <text evidence="1">Belongs to the peptidase S13 family.</text>
</comment>
<proteinExistence type="inferred from homology"/>
<dbReference type="KEGG" id="glt:GlitD10_1186"/>
<dbReference type="SUPFAM" id="SSF56601">
    <property type="entry name" value="beta-lactamase/transpeptidase-like"/>
    <property type="match status" value="1"/>
</dbReference>
<keyword evidence="3" id="KW-0121">Carboxypeptidase</keyword>
<dbReference type="Proteomes" id="UP000180235">
    <property type="component" value="Chromosome"/>
</dbReference>
<name>A0A1J0AC55_9CYAN</name>
<dbReference type="EMBL" id="CP017675">
    <property type="protein sequence ID" value="APB33506.1"/>
    <property type="molecule type" value="Genomic_DNA"/>
</dbReference>